<dbReference type="Proteomes" id="UP000239772">
    <property type="component" value="Unassembled WGS sequence"/>
</dbReference>
<evidence type="ECO:0000256" key="1">
    <source>
        <dbReference type="ARBA" id="ARBA00022679"/>
    </source>
</evidence>
<feature type="domain" description="Glutamate-ammonia ligase adenylyltransferase repeated" evidence="8">
    <location>
        <begin position="589"/>
        <end position="824"/>
    </location>
</feature>
<evidence type="ECO:0000256" key="4">
    <source>
        <dbReference type="ARBA" id="ARBA00022840"/>
    </source>
</evidence>
<dbReference type="InterPro" id="IPR005190">
    <property type="entry name" value="GlnE_rpt_dom"/>
</dbReference>
<dbReference type="HAMAP" id="MF_00802">
    <property type="entry name" value="GlnE"/>
    <property type="match status" value="1"/>
</dbReference>
<dbReference type="AlphaFoldDB" id="A0A2T1HS82"/>
<dbReference type="InterPro" id="IPR013546">
    <property type="entry name" value="PII_UdlTrfase/GS_AdlTrfase"/>
</dbReference>
<name>A0A2T1HS82_9HYPH</name>
<comment type="cofactor">
    <cofactor evidence="7">
        <name>Mg(2+)</name>
        <dbReference type="ChEBI" id="CHEBI:18420"/>
    </cofactor>
</comment>
<comment type="caution">
    <text evidence="10">The sequence shown here is derived from an EMBL/GenBank/DDBJ whole genome shotgun (WGS) entry which is preliminary data.</text>
</comment>
<dbReference type="InterPro" id="IPR043519">
    <property type="entry name" value="NT_sf"/>
</dbReference>
<dbReference type="Gene3D" id="1.20.120.1510">
    <property type="match status" value="1"/>
</dbReference>
<dbReference type="GO" id="GO:0008882">
    <property type="term" value="F:[glutamate-ammonia-ligase] adenylyltransferase activity"/>
    <property type="evidence" value="ECO:0007669"/>
    <property type="project" value="UniProtKB-UniRule"/>
</dbReference>
<keyword evidence="11" id="KW-1185">Reference proteome</keyword>
<dbReference type="GO" id="GO:0000287">
    <property type="term" value="F:magnesium ion binding"/>
    <property type="evidence" value="ECO:0007669"/>
    <property type="project" value="UniProtKB-UniRule"/>
</dbReference>
<evidence type="ECO:0000256" key="6">
    <source>
        <dbReference type="ARBA" id="ARBA00023268"/>
    </source>
</evidence>
<dbReference type="SUPFAM" id="SSF81593">
    <property type="entry name" value="Nucleotidyltransferase substrate binding subunit/domain"/>
    <property type="match status" value="2"/>
</dbReference>
<dbReference type="NCBIfam" id="NF008292">
    <property type="entry name" value="PRK11072.1"/>
    <property type="match status" value="1"/>
</dbReference>
<comment type="function">
    <text evidence="7">Involved in the regulation of glutamine synthetase GlnA, a key enzyme in the process to assimilate ammonia. When cellular nitrogen levels are high, the C-terminal adenylyl transferase (AT) inactivates GlnA by covalent transfer of an adenylyl group from ATP to specific tyrosine residue of GlnA, thus reducing its activity. Conversely, when nitrogen levels are low, the N-terminal adenylyl removase (AR) activates GlnA by removing the adenylyl group by phosphorolysis, increasing its activity. The regulatory region of GlnE binds the signal transduction protein PII (GlnB) which indicates the nitrogen status of the cell.</text>
</comment>
<dbReference type="Gene3D" id="1.20.120.330">
    <property type="entry name" value="Nucleotidyltransferases domain 2"/>
    <property type="match status" value="2"/>
</dbReference>
<comment type="catalytic activity">
    <reaction evidence="7">
        <text>[glutamine synthetase]-L-tyrosine + ATP = [glutamine synthetase]-O(4)-(5'-adenylyl)-L-tyrosine + diphosphate</text>
        <dbReference type="Rhea" id="RHEA:18589"/>
        <dbReference type="Rhea" id="RHEA-COMP:10660"/>
        <dbReference type="Rhea" id="RHEA-COMP:10661"/>
        <dbReference type="ChEBI" id="CHEBI:30616"/>
        <dbReference type="ChEBI" id="CHEBI:33019"/>
        <dbReference type="ChEBI" id="CHEBI:46858"/>
        <dbReference type="ChEBI" id="CHEBI:83624"/>
        <dbReference type="EC" id="2.7.7.42"/>
    </reaction>
</comment>
<evidence type="ECO:0000256" key="2">
    <source>
        <dbReference type="ARBA" id="ARBA00022695"/>
    </source>
</evidence>
<dbReference type="GO" id="GO:0005829">
    <property type="term" value="C:cytosol"/>
    <property type="evidence" value="ECO:0007669"/>
    <property type="project" value="TreeGrafter"/>
</dbReference>
<evidence type="ECO:0000313" key="11">
    <source>
        <dbReference type="Proteomes" id="UP000239772"/>
    </source>
</evidence>
<evidence type="ECO:0000256" key="3">
    <source>
        <dbReference type="ARBA" id="ARBA00022741"/>
    </source>
</evidence>
<reference evidence="11" key="1">
    <citation type="submission" date="2018-03" db="EMBL/GenBank/DDBJ databases">
        <authorList>
            <person name="Sun L."/>
            <person name="Liu H."/>
            <person name="Chen W."/>
            <person name="Huang K."/>
            <person name="Liu W."/>
            <person name="Gao X."/>
        </authorList>
    </citation>
    <scope>NUCLEOTIDE SEQUENCE [LARGE SCALE GENOMIC DNA]</scope>
    <source>
        <strain evidence="11">SH9</strain>
    </source>
</reference>
<feature type="region of interest" description="Adenylyl transferase" evidence="7">
    <location>
        <begin position="482"/>
        <end position="991"/>
    </location>
</feature>
<evidence type="ECO:0000259" key="9">
    <source>
        <dbReference type="Pfam" id="PF08335"/>
    </source>
</evidence>
<dbReference type="Gene3D" id="3.30.460.10">
    <property type="entry name" value="Beta Polymerase, domain 2"/>
    <property type="match status" value="2"/>
</dbReference>
<keyword evidence="1 7" id="KW-0808">Transferase</keyword>
<dbReference type="EC" id="2.7.7.42" evidence="7"/>
<dbReference type="GO" id="GO:0005524">
    <property type="term" value="F:ATP binding"/>
    <property type="evidence" value="ECO:0007669"/>
    <property type="project" value="UniProtKB-UniRule"/>
</dbReference>
<dbReference type="GO" id="GO:0000820">
    <property type="term" value="P:regulation of glutamine family amino acid metabolic process"/>
    <property type="evidence" value="ECO:0007669"/>
    <property type="project" value="UniProtKB-UniRule"/>
</dbReference>
<keyword evidence="6 7" id="KW-0511">Multifunctional enzyme</keyword>
<feature type="domain" description="Glutamate-ammonia ligase adenylyltransferase repeated" evidence="8">
    <location>
        <begin position="70"/>
        <end position="313"/>
    </location>
</feature>
<keyword evidence="5 7" id="KW-0460">Magnesium</keyword>
<comment type="catalytic activity">
    <reaction evidence="7">
        <text>[glutamine synthetase]-O(4)-(5'-adenylyl)-L-tyrosine + phosphate = [glutamine synthetase]-L-tyrosine + ADP</text>
        <dbReference type="Rhea" id="RHEA:43716"/>
        <dbReference type="Rhea" id="RHEA-COMP:10660"/>
        <dbReference type="Rhea" id="RHEA-COMP:10661"/>
        <dbReference type="ChEBI" id="CHEBI:43474"/>
        <dbReference type="ChEBI" id="CHEBI:46858"/>
        <dbReference type="ChEBI" id="CHEBI:83624"/>
        <dbReference type="ChEBI" id="CHEBI:456216"/>
        <dbReference type="EC" id="2.7.7.89"/>
    </reaction>
</comment>
<dbReference type="CDD" id="cd05401">
    <property type="entry name" value="NT_GlnE_GlnD_like"/>
    <property type="match status" value="2"/>
</dbReference>
<keyword evidence="4 7" id="KW-0067">ATP-binding</keyword>
<accession>A0A2T1HS82</accession>
<feature type="domain" description="PII-uridylyltransferase/Glutamine-synthetase adenylyltransferase" evidence="9">
    <location>
        <begin position="343"/>
        <end position="475"/>
    </location>
</feature>
<feature type="region of interest" description="Adenylyl removase" evidence="7">
    <location>
        <begin position="1"/>
        <end position="481"/>
    </location>
</feature>
<evidence type="ECO:0000256" key="7">
    <source>
        <dbReference type="HAMAP-Rule" id="MF_00802"/>
    </source>
</evidence>
<proteinExistence type="inferred from homology"/>
<dbReference type="EC" id="2.7.7.89" evidence="7"/>
<dbReference type="Pfam" id="PF08335">
    <property type="entry name" value="GlnD_UR_UTase"/>
    <property type="match status" value="2"/>
</dbReference>
<keyword evidence="3 7" id="KW-0547">Nucleotide-binding</keyword>
<dbReference type="NCBIfam" id="NF010706">
    <property type="entry name" value="PRK14108.1"/>
    <property type="match status" value="1"/>
</dbReference>
<comment type="similarity">
    <text evidence="7">Belongs to the GlnE family.</text>
</comment>
<dbReference type="OrthoDB" id="9759366at2"/>
<dbReference type="Pfam" id="PF03710">
    <property type="entry name" value="GlnE"/>
    <property type="match status" value="2"/>
</dbReference>
<dbReference type="PANTHER" id="PTHR30621:SF0">
    <property type="entry name" value="BIFUNCTIONAL GLUTAMINE SYNTHETASE ADENYLYLTRANSFERASE_ADENYLYL-REMOVING ENZYME"/>
    <property type="match status" value="1"/>
</dbReference>
<dbReference type="SUPFAM" id="SSF81301">
    <property type="entry name" value="Nucleotidyltransferase"/>
    <property type="match status" value="2"/>
</dbReference>
<sequence>MDTGAGEPAPHKAPTGVRLVDRLTAAPRLADHGSARDRVAEFLAGADEPGGGGGLKPLVQASESVQALLAGIADHSPYLWRLVSGDPARLVSLLACDPDAHAAALVRRVNGLWREAEAEQQLMRRLRAAKQEVALLVALADLGGLWGVEQVTETLSDFADACVATSVRWLLNEAAEAGKFRPNDPNDPAADCGVVVLALGKHGARELNYSSDIDIVVFFDPDKAPLAGNVEPTPFFVRMVKGVVKLLQERTADGYVFRTDLRLRPDPASTPSAIPLPSAYAYYESVGQNWERAALIKARAVAGDIPIGEAFLKELTPFIWRKYFDFAAVADIHAMKRQIHAVRGHDVIAVAGHNIKLGRGGIREVEFFVQTQQLVFGGRRPQLRGRRTLEMLTALRQDGWISATAEQELSEAYRFLRAIEHRLQMQADEQTQQLPHEDDKLARFAKFCGYASAASFGKALTAQALKVEGHYARLFEEGGELTAGEGNLVFTGVTDDPETLETLRRMGFTDPALAAETVRGWHFGRRQAVTSPRAREVLTELVPQLLTAFGATADPDGALANLDRALARMPAAVELFSILKNHRSILALFADLLGSAPRLAETVAQRPHLLDAVIDPALNRPYAGVEELVSRLSGAVGAPELLEDFLDRIREVGQHEMFLVGSRAISEAVPLSRIGTAYATLADALIQVALREVERRFQADHGRVPGGRMAVVGMGRLGSREMTATSDLDLVVLYDFDEDAAESDGTRPLNAVVYYTRLTQRLISALTVPTRRGVLYSVDMRLRPSGNKGPAATQYKGFLAYQNEEAEVWEKMALTRARPVAGDLLFAEEVAGAIHGILTAERDPDHVRREAADMRRLIAREKGEDQLWDLKLARGGLLDIEFIAQTLVLVHGRAHPSLVTTSTGDILREAQEHGVLAPEHGEFLREAYAMMRDLLHWQRLTVAGAFDGKTASQGLKRRMASIVGLPDFKILERDLADTQDKVRDIFTRLVG</sequence>
<evidence type="ECO:0000256" key="5">
    <source>
        <dbReference type="ARBA" id="ARBA00022842"/>
    </source>
</evidence>
<dbReference type="RefSeq" id="WP_106337528.1">
    <property type="nucleotide sequence ID" value="NZ_PVZS01000013.1"/>
</dbReference>
<dbReference type="PANTHER" id="PTHR30621">
    <property type="entry name" value="GLUTAMINE SYNTHETASE ADENYLYLTRANSFERASE"/>
    <property type="match status" value="1"/>
</dbReference>
<organism evidence="10 11">
    <name type="scientific">Alsobacter soli</name>
    <dbReference type="NCBI Taxonomy" id="2109933"/>
    <lineage>
        <taxon>Bacteria</taxon>
        <taxon>Pseudomonadati</taxon>
        <taxon>Pseudomonadota</taxon>
        <taxon>Alphaproteobacteria</taxon>
        <taxon>Hyphomicrobiales</taxon>
        <taxon>Alsobacteraceae</taxon>
        <taxon>Alsobacter</taxon>
    </lineage>
</organism>
<feature type="domain" description="PII-uridylyltransferase/Glutamine-synthetase adenylyltransferase" evidence="9">
    <location>
        <begin position="854"/>
        <end position="989"/>
    </location>
</feature>
<gene>
    <name evidence="7" type="primary">glnE</name>
    <name evidence="10" type="ORF">SLNSH_13485</name>
</gene>
<evidence type="ECO:0000313" key="10">
    <source>
        <dbReference type="EMBL" id="PSC04504.1"/>
    </source>
</evidence>
<evidence type="ECO:0000259" key="8">
    <source>
        <dbReference type="Pfam" id="PF03710"/>
    </source>
</evidence>
<keyword evidence="2 7" id="KW-0548">Nucleotidyltransferase</keyword>
<protein>
    <recommendedName>
        <fullName evidence="7">Bifunctional glutamine synthetase adenylyltransferase/adenylyl-removing enzyme</fullName>
    </recommendedName>
    <alternativeName>
        <fullName evidence="7">ATP:glutamine synthetase adenylyltransferase</fullName>
    </alternativeName>
    <alternativeName>
        <fullName evidence="7">ATase</fullName>
    </alternativeName>
    <domain>
        <recommendedName>
            <fullName evidence="7">Glutamine synthetase adenylyl-L-tyrosine phosphorylase</fullName>
            <ecNumber evidence="7">2.7.7.89</ecNumber>
        </recommendedName>
        <alternativeName>
            <fullName evidence="7">Adenylyl removase</fullName>
            <shortName evidence="7">AR</shortName>
            <shortName evidence="7">AT-N</shortName>
        </alternativeName>
    </domain>
    <domain>
        <recommendedName>
            <fullName evidence="7">Glutamine synthetase adenylyl transferase</fullName>
            <ecNumber evidence="7">2.7.7.42</ecNumber>
        </recommendedName>
        <alternativeName>
            <fullName evidence="7">Adenylyl transferase</fullName>
            <shortName evidence="7">AT</shortName>
            <shortName evidence="7">AT-C</shortName>
        </alternativeName>
    </domain>
</protein>
<dbReference type="EMBL" id="PVZS01000013">
    <property type="protein sequence ID" value="PSC04504.1"/>
    <property type="molecule type" value="Genomic_DNA"/>
</dbReference>
<dbReference type="InterPro" id="IPR023057">
    <property type="entry name" value="GlnE"/>
</dbReference>
<dbReference type="GO" id="GO:0047388">
    <property type="term" value="F:[glutamine synthetase]-adenylyl-L-tyrosine phosphorylase activity"/>
    <property type="evidence" value="ECO:0007669"/>
    <property type="project" value="UniProtKB-EC"/>
</dbReference>